<organism evidence="1 2">
    <name type="scientific">Chroococcidiopsis cubana SAG 39.79</name>
    <dbReference type="NCBI Taxonomy" id="388085"/>
    <lineage>
        <taxon>Bacteria</taxon>
        <taxon>Bacillati</taxon>
        <taxon>Cyanobacteriota</taxon>
        <taxon>Cyanophyceae</taxon>
        <taxon>Chroococcidiopsidales</taxon>
        <taxon>Chroococcidiopsidaceae</taxon>
        <taxon>Chroococcidiopsis</taxon>
    </lineage>
</organism>
<dbReference type="Proteomes" id="UP000282574">
    <property type="component" value="Unassembled WGS sequence"/>
</dbReference>
<keyword evidence="2" id="KW-1185">Reference proteome</keyword>
<name>A0AB37U914_9CYAN</name>
<comment type="caution">
    <text evidence="1">The sequence shown here is derived from an EMBL/GenBank/DDBJ whole genome shotgun (WGS) entry which is preliminary data.</text>
</comment>
<dbReference type="RefSeq" id="WP_015154837.1">
    <property type="nucleotide sequence ID" value="NZ_JAVKZF010000001.1"/>
</dbReference>
<dbReference type="AlphaFoldDB" id="A0AB37U914"/>
<protein>
    <recommendedName>
        <fullName evidence="3">DUF1816 domain-containing protein</fullName>
    </recommendedName>
</protein>
<reference evidence="1 2" key="1">
    <citation type="journal article" date="2019" name="Genome Biol. Evol.">
        <title>Day and night: Metabolic profiles and evolutionary relationships of six axenic non-marine cyanobacteria.</title>
        <authorList>
            <person name="Will S.E."/>
            <person name="Henke P."/>
            <person name="Boedeker C."/>
            <person name="Huang S."/>
            <person name="Brinkmann H."/>
            <person name="Rohde M."/>
            <person name="Jarek M."/>
            <person name="Friedl T."/>
            <person name="Seufert S."/>
            <person name="Schumacher M."/>
            <person name="Overmann J."/>
            <person name="Neumann-Schaal M."/>
            <person name="Petersen J."/>
        </authorList>
    </citation>
    <scope>NUCLEOTIDE SEQUENCE [LARGE SCALE GENOMIC DNA]</scope>
    <source>
        <strain evidence="1 2">SAG 39.79</strain>
    </source>
</reference>
<dbReference type="InterPro" id="IPR014945">
    <property type="entry name" value="DUF1816"/>
</dbReference>
<dbReference type="EMBL" id="RSCK01000133">
    <property type="protein sequence ID" value="RUT00931.1"/>
    <property type="molecule type" value="Genomic_DNA"/>
</dbReference>
<proteinExistence type="predicted"/>
<evidence type="ECO:0000313" key="2">
    <source>
        <dbReference type="Proteomes" id="UP000282574"/>
    </source>
</evidence>
<gene>
    <name evidence="1" type="ORF">DSM107010_66330</name>
</gene>
<evidence type="ECO:0000313" key="1">
    <source>
        <dbReference type="EMBL" id="RUT00931.1"/>
    </source>
</evidence>
<evidence type="ECO:0008006" key="3">
    <source>
        <dbReference type="Google" id="ProtNLM"/>
    </source>
</evidence>
<sequence>MNAIWNNVKEGAIDFCHNFGWAWWLEIDTQNPLCTYYFGPFLTAREAQAAKTGYVEDLEQEGATEIMATIKRCKPEKLTVSADLA</sequence>
<dbReference type="Pfam" id="PF08846">
    <property type="entry name" value="DUF1816"/>
    <property type="match status" value="1"/>
</dbReference>
<accession>A0AB37U914</accession>